<evidence type="ECO:0000256" key="4">
    <source>
        <dbReference type="ARBA" id="ARBA00022679"/>
    </source>
</evidence>
<dbReference type="NCBIfam" id="NF001567">
    <property type="entry name" value="PRK00389.1"/>
    <property type="match status" value="1"/>
</dbReference>
<accession>A0A2A9NC96</accession>
<dbReference type="EC" id="2.1.2.10" evidence="2 8"/>
<comment type="subcellular location">
    <subcellularLocation>
        <location evidence="8">Mitochondrion</location>
    </subcellularLocation>
</comment>
<dbReference type="PANTHER" id="PTHR43757">
    <property type="entry name" value="AMINOMETHYLTRANSFERASE"/>
    <property type="match status" value="1"/>
</dbReference>
<keyword evidence="4 8" id="KW-0808">Transferase</keyword>
<gene>
    <name evidence="11" type="ORF">AMATHDRAFT_64944</name>
</gene>
<dbReference type="InterPro" id="IPR028896">
    <property type="entry name" value="GcvT/YgfZ/DmdA"/>
</dbReference>
<evidence type="ECO:0000259" key="9">
    <source>
        <dbReference type="Pfam" id="PF01571"/>
    </source>
</evidence>
<evidence type="ECO:0000313" key="12">
    <source>
        <dbReference type="Proteomes" id="UP000242287"/>
    </source>
</evidence>
<dbReference type="InterPro" id="IPR006223">
    <property type="entry name" value="GcvT"/>
</dbReference>
<sequence length="431" mass="46902">MSVPVARTMLRSFSSLLRTQKTCMNNGAAADTSLRTYVTGTSEPLRRTGLYDFHVERGAKMVPFAGYSMPLLYGDVGQVASHHHVRTEAGLFDVGHMVQINFRGPTAAAFLEHLTPTIISNLPNYASTLSVLLNPSGGIIDDTMITRHSSDAFYIVTNAGRRDRDLPWFRSQLEEWNSPQGLGGQKGDPVEMEILEDWGLLALQGPKAAAHLQTFTSFDLKQLTFGKSAFVPIEGFNLHVARGGYTGEDGFEISIPPTHTVEVATLLTRSPVQLAGLAARDSLRLEAGMCLYGNDLDETTSPVEAGLSWVVSAERRDDVNGFIGAQEVLRQIKEGPKRRRIGMVVSGAPARQGAKIFKPGSDEQIGTITSGIPSPTLGKNIAMGYVSVGNHKKNTQLEVEVRGKRQQAVVTPMPFVKPTYYRGTDCKLKGV</sequence>
<dbReference type="InterPro" id="IPR006222">
    <property type="entry name" value="GCVT_N"/>
</dbReference>
<dbReference type="Pfam" id="PF08669">
    <property type="entry name" value="GCV_T_C"/>
    <property type="match status" value="1"/>
</dbReference>
<evidence type="ECO:0000256" key="6">
    <source>
        <dbReference type="ARBA" id="ARBA00047665"/>
    </source>
</evidence>
<feature type="domain" description="GCVT N-terminal" evidence="9">
    <location>
        <begin position="50"/>
        <end position="313"/>
    </location>
</feature>
<dbReference type="Gene3D" id="3.30.70.1400">
    <property type="entry name" value="Aminomethyltransferase beta-barrel domains"/>
    <property type="match status" value="1"/>
</dbReference>
<dbReference type="SUPFAM" id="SSF103025">
    <property type="entry name" value="Folate-binding domain"/>
    <property type="match status" value="1"/>
</dbReference>
<evidence type="ECO:0000256" key="8">
    <source>
        <dbReference type="RuleBase" id="RU003981"/>
    </source>
</evidence>
<dbReference type="AlphaFoldDB" id="A0A2A9NC96"/>
<comment type="function">
    <text evidence="8">The glycine cleavage system catalyzes the degradation of glycine.</text>
</comment>
<dbReference type="NCBIfam" id="TIGR00528">
    <property type="entry name" value="gcvT"/>
    <property type="match status" value="1"/>
</dbReference>
<dbReference type="GO" id="GO:0008483">
    <property type="term" value="F:transaminase activity"/>
    <property type="evidence" value="ECO:0007669"/>
    <property type="project" value="UniProtKB-KW"/>
</dbReference>
<feature type="domain" description="Aminomethyltransferase C-terminal" evidence="10">
    <location>
        <begin position="338"/>
        <end position="417"/>
    </location>
</feature>
<dbReference type="GO" id="GO:0006546">
    <property type="term" value="P:glycine catabolic process"/>
    <property type="evidence" value="ECO:0007669"/>
    <property type="project" value="InterPro"/>
</dbReference>
<dbReference type="PANTHER" id="PTHR43757:SF2">
    <property type="entry name" value="AMINOMETHYLTRANSFERASE, MITOCHONDRIAL"/>
    <property type="match status" value="1"/>
</dbReference>
<dbReference type="GO" id="GO:0005739">
    <property type="term" value="C:mitochondrion"/>
    <property type="evidence" value="ECO:0007669"/>
    <property type="project" value="UniProtKB-SubCell"/>
</dbReference>
<comment type="subunit">
    <text evidence="8">The glycine cleavage system is composed of four proteins: P, T, L and H.</text>
</comment>
<dbReference type="OrthoDB" id="10263536at2759"/>
<dbReference type="InterPro" id="IPR027266">
    <property type="entry name" value="TrmE/GcvT-like"/>
</dbReference>
<dbReference type="Proteomes" id="UP000242287">
    <property type="component" value="Unassembled WGS sequence"/>
</dbReference>
<dbReference type="InterPro" id="IPR029043">
    <property type="entry name" value="GcvT/YgfZ_C"/>
</dbReference>
<keyword evidence="8" id="KW-0809">Transit peptide</keyword>
<dbReference type="SUPFAM" id="SSF101790">
    <property type="entry name" value="Aminomethyltransferase beta-barrel domain"/>
    <property type="match status" value="1"/>
</dbReference>
<dbReference type="GO" id="GO:0004047">
    <property type="term" value="F:aminomethyltransferase activity"/>
    <property type="evidence" value="ECO:0007669"/>
    <property type="project" value="UniProtKB-EC"/>
</dbReference>
<dbReference type="EMBL" id="KZ302055">
    <property type="protein sequence ID" value="PFH48645.1"/>
    <property type="molecule type" value="Genomic_DNA"/>
</dbReference>
<name>A0A2A9NC96_9AGAR</name>
<comment type="similarity">
    <text evidence="1 8">Belongs to the GcvT family.</text>
</comment>
<dbReference type="PIRSF" id="PIRSF006487">
    <property type="entry name" value="GcvT"/>
    <property type="match status" value="1"/>
</dbReference>
<evidence type="ECO:0000256" key="5">
    <source>
        <dbReference type="ARBA" id="ARBA00031395"/>
    </source>
</evidence>
<evidence type="ECO:0000256" key="7">
    <source>
        <dbReference type="PIRSR" id="PIRSR006487-1"/>
    </source>
</evidence>
<evidence type="ECO:0000313" key="11">
    <source>
        <dbReference type="EMBL" id="PFH48645.1"/>
    </source>
</evidence>
<dbReference type="Gene3D" id="2.40.30.110">
    <property type="entry name" value="Aminomethyltransferase beta-barrel domains"/>
    <property type="match status" value="1"/>
</dbReference>
<organism evidence="11 12">
    <name type="scientific">Amanita thiersii Skay4041</name>
    <dbReference type="NCBI Taxonomy" id="703135"/>
    <lineage>
        <taxon>Eukaryota</taxon>
        <taxon>Fungi</taxon>
        <taxon>Dikarya</taxon>
        <taxon>Basidiomycota</taxon>
        <taxon>Agaricomycotina</taxon>
        <taxon>Agaricomycetes</taxon>
        <taxon>Agaricomycetidae</taxon>
        <taxon>Agaricales</taxon>
        <taxon>Pluteineae</taxon>
        <taxon>Amanitaceae</taxon>
        <taxon>Amanita</taxon>
    </lineage>
</organism>
<protein>
    <recommendedName>
        <fullName evidence="2 8">Aminomethyltransferase</fullName>
        <ecNumber evidence="2 8">2.1.2.10</ecNumber>
    </recommendedName>
    <alternativeName>
        <fullName evidence="5 8">Glycine cleavage system T protein</fullName>
    </alternativeName>
</protein>
<dbReference type="FunFam" id="4.10.1250.10:FF:000001">
    <property type="entry name" value="Aminomethyltransferase"/>
    <property type="match status" value="1"/>
</dbReference>
<keyword evidence="8" id="KW-0496">Mitochondrion</keyword>
<dbReference type="FunFam" id="3.30.70.1400:FF:000001">
    <property type="entry name" value="Aminomethyltransferase"/>
    <property type="match status" value="1"/>
</dbReference>
<keyword evidence="3 8" id="KW-0032">Aminotransferase</keyword>
<evidence type="ECO:0000256" key="1">
    <source>
        <dbReference type="ARBA" id="ARBA00008609"/>
    </source>
</evidence>
<dbReference type="STRING" id="703135.A0A2A9NC96"/>
<dbReference type="FunFam" id="2.40.30.110:FF:000002">
    <property type="entry name" value="Aminomethyltransferase"/>
    <property type="match status" value="1"/>
</dbReference>
<evidence type="ECO:0000256" key="2">
    <source>
        <dbReference type="ARBA" id="ARBA00012616"/>
    </source>
</evidence>
<evidence type="ECO:0000259" key="10">
    <source>
        <dbReference type="Pfam" id="PF08669"/>
    </source>
</evidence>
<keyword evidence="12" id="KW-1185">Reference proteome</keyword>
<dbReference type="Gene3D" id="4.10.1250.10">
    <property type="entry name" value="Aminomethyltransferase fragment"/>
    <property type="match status" value="1"/>
</dbReference>
<proteinExistence type="inferred from homology"/>
<dbReference type="Gene3D" id="3.30.1360.120">
    <property type="entry name" value="Probable tRNA modification gtpase trme, domain 1"/>
    <property type="match status" value="1"/>
</dbReference>
<feature type="binding site" evidence="7">
    <location>
        <position position="252"/>
    </location>
    <ligand>
        <name>substrate</name>
    </ligand>
</feature>
<dbReference type="Pfam" id="PF01571">
    <property type="entry name" value="GCV_T"/>
    <property type="match status" value="1"/>
</dbReference>
<dbReference type="InterPro" id="IPR013977">
    <property type="entry name" value="GcvT_C"/>
</dbReference>
<reference evidence="11 12" key="1">
    <citation type="submission" date="2014-02" db="EMBL/GenBank/DDBJ databases">
        <title>Transposable element dynamics among asymbiotic and ectomycorrhizal Amanita fungi.</title>
        <authorList>
            <consortium name="DOE Joint Genome Institute"/>
            <person name="Hess J."/>
            <person name="Skrede I."/>
            <person name="Wolfe B."/>
            <person name="LaButti K."/>
            <person name="Ohm R.A."/>
            <person name="Grigoriev I.V."/>
            <person name="Pringle A."/>
        </authorList>
    </citation>
    <scope>NUCLEOTIDE SEQUENCE [LARGE SCALE GENOMIC DNA]</scope>
    <source>
        <strain evidence="11 12">SKay4041</strain>
    </source>
</reference>
<evidence type="ECO:0000256" key="3">
    <source>
        <dbReference type="ARBA" id="ARBA00022576"/>
    </source>
</evidence>
<dbReference type="GO" id="GO:0005960">
    <property type="term" value="C:glycine cleavage complex"/>
    <property type="evidence" value="ECO:0007669"/>
    <property type="project" value="InterPro"/>
</dbReference>
<comment type="catalytic activity">
    <reaction evidence="6 8">
        <text>N(6)-[(R)-S(8)-aminomethyldihydrolipoyl]-L-lysyl-[protein] + (6S)-5,6,7,8-tetrahydrofolate = N(6)-[(R)-dihydrolipoyl]-L-lysyl-[protein] + (6R)-5,10-methylene-5,6,7,8-tetrahydrofolate + NH4(+)</text>
        <dbReference type="Rhea" id="RHEA:16945"/>
        <dbReference type="Rhea" id="RHEA-COMP:10475"/>
        <dbReference type="Rhea" id="RHEA-COMP:10492"/>
        <dbReference type="ChEBI" id="CHEBI:15636"/>
        <dbReference type="ChEBI" id="CHEBI:28938"/>
        <dbReference type="ChEBI" id="CHEBI:57453"/>
        <dbReference type="ChEBI" id="CHEBI:83100"/>
        <dbReference type="ChEBI" id="CHEBI:83143"/>
        <dbReference type="EC" id="2.1.2.10"/>
    </reaction>
</comment>